<sequence length="219" mass="23856">MFTGIVQTKAVVSAFVGNDKFRTLTLAVASEYLNNLTIGASIAINGVCLTVTHFEQASSVNEGHSTGQGHSIGMVQFDIIDETLKQTNLLKLDIGHKVNFERSVTFGTELGGHIVSGHIQTTAKITDIQTSTDNCKVSLAVDSQWMKYILYKGFVSVNGSSLTVGNTTENSFNLHLIPETLKLTNLGSAEVGDYLNIEVDQQTYTTVETVERYLKQHHG</sequence>
<dbReference type="EMBL" id="MSCH01000003">
    <property type="protein sequence ID" value="PQJ54205.1"/>
    <property type="molecule type" value="Genomic_DNA"/>
</dbReference>
<dbReference type="SUPFAM" id="SSF63380">
    <property type="entry name" value="Riboflavin synthase domain-like"/>
    <property type="match status" value="2"/>
</dbReference>
<evidence type="ECO:0000313" key="6">
    <source>
        <dbReference type="Proteomes" id="UP000239007"/>
    </source>
</evidence>
<dbReference type="OrthoDB" id="9788537at2"/>
<comment type="caution">
    <text evidence="5">The sequence shown here is derived from an EMBL/GenBank/DDBJ whole genome shotgun (WGS) entry which is preliminary data.</text>
</comment>
<dbReference type="CDD" id="cd00402">
    <property type="entry name" value="Riboflavin_synthase_like"/>
    <property type="match status" value="1"/>
</dbReference>
<dbReference type="Proteomes" id="UP000239007">
    <property type="component" value="Unassembled WGS sequence"/>
</dbReference>
<dbReference type="PANTHER" id="PTHR21098:SF0">
    <property type="entry name" value="RIBOFLAVIN SYNTHASE"/>
    <property type="match status" value="1"/>
</dbReference>
<dbReference type="RefSeq" id="WP_105052719.1">
    <property type="nucleotide sequence ID" value="NZ_BMYG01000006.1"/>
</dbReference>
<dbReference type="GO" id="GO:0004746">
    <property type="term" value="F:riboflavin synthase activity"/>
    <property type="evidence" value="ECO:0007669"/>
    <property type="project" value="UniProtKB-UniRule"/>
</dbReference>
<organism evidence="5 6">
    <name type="scientific">Psychrosphaera saromensis</name>
    <dbReference type="NCBI Taxonomy" id="716813"/>
    <lineage>
        <taxon>Bacteria</taxon>
        <taxon>Pseudomonadati</taxon>
        <taxon>Pseudomonadota</taxon>
        <taxon>Gammaproteobacteria</taxon>
        <taxon>Alteromonadales</taxon>
        <taxon>Pseudoalteromonadaceae</taxon>
        <taxon>Psychrosphaera</taxon>
    </lineage>
</organism>
<dbReference type="PROSITE" id="PS51177">
    <property type="entry name" value="LUMAZINE_BIND"/>
    <property type="match status" value="2"/>
</dbReference>
<evidence type="ECO:0000256" key="2">
    <source>
        <dbReference type="NCBIfam" id="TIGR00187"/>
    </source>
</evidence>
<dbReference type="Pfam" id="PF00677">
    <property type="entry name" value="Lum_binding"/>
    <property type="match status" value="2"/>
</dbReference>
<dbReference type="NCBIfam" id="TIGR00187">
    <property type="entry name" value="ribE"/>
    <property type="match status" value="1"/>
</dbReference>
<evidence type="ECO:0000256" key="3">
    <source>
        <dbReference type="PROSITE-ProRule" id="PRU00524"/>
    </source>
</evidence>
<keyword evidence="6" id="KW-1185">Reference proteome</keyword>
<dbReference type="GO" id="GO:0005829">
    <property type="term" value="C:cytosol"/>
    <property type="evidence" value="ECO:0007669"/>
    <property type="project" value="TreeGrafter"/>
</dbReference>
<dbReference type="NCBIfam" id="NF009566">
    <property type="entry name" value="PRK13020.1"/>
    <property type="match status" value="1"/>
</dbReference>
<dbReference type="InterPro" id="IPR001783">
    <property type="entry name" value="Lumazine-bd"/>
</dbReference>
<dbReference type="InterPro" id="IPR017938">
    <property type="entry name" value="Riboflavin_synthase-like_b-brl"/>
</dbReference>
<feature type="domain" description="Lumazine-binding" evidence="4">
    <location>
        <begin position="114"/>
        <end position="210"/>
    </location>
</feature>
<dbReference type="PANTHER" id="PTHR21098">
    <property type="entry name" value="RIBOFLAVIN SYNTHASE ALPHA CHAIN"/>
    <property type="match status" value="1"/>
</dbReference>
<dbReference type="AlphaFoldDB" id="A0A2S7UWX7"/>
<keyword evidence="1" id="KW-0677">Repeat</keyword>
<evidence type="ECO:0000259" key="4">
    <source>
        <dbReference type="PROSITE" id="PS51177"/>
    </source>
</evidence>
<dbReference type="GO" id="GO:0009231">
    <property type="term" value="P:riboflavin biosynthetic process"/>
    <property type="evidence" value="ECO:0007669"/>
    <property type="project" value="TreeGrafter"/>
</dbReference>
<evidence type="ECO:0000313" key="5">
    <source>
        <dbReference type="EMBL" id="PQJ54205.1"/>
    </source>
</evidence>
<protein>
    <recommendedName>
        <fullName evidence="2">Riboflavin synthase</fullName>
        <ecNumber evidence="2">2.5.1.9</ecNumber>
    </recommendedName>
</protein>
<name>A0A2S7UWX7_9GAMM</name>
<feature type="domain" description="Lumazine-binding" evidence="4">
    <location>
        <begin position="1"/>
        <end position="113"/>
    </location>
</feature>
<evidence type="ECO:0000256" key="1">
    <source>
        <dbReference type="ARBA" id="ARBA00022737"/>
    </source>
</evidence>
<dbReference type="InterPro" id="IPR026017">
    <property type="entry name" value="Lumazine-bd_dom"/>
</dbReference>
<dbReference type="Gene3D" id="2.40.30.20">
    <property type="match status" value="2"/>
</dbReference>
<feature type="repeat" description="Lumazine-binding" evidence="3">
    <location>
        <begin position="1"/>
        <end position="113"/>
    </location>
</feature>
<accession>A0A2S7UWX7</accession>
<dbReference type="NCBIfam" id="NF006767">
    <property type="entry name" value="PRK09289.1"/>
    <property type="match status" value="1"/>
</dbReference>
<proteinExistence type="predicted"/>
<dbReference type="PIRSF" id="PIRSF000498">
    <property type="entry name" value="Riboflavin_syn_A"/>
    <property type="match status" value="1"/>
</dbReference>
<feature type="repeat" description="Lumazine-binding" evidence="3">
    <location>
        <begin position="114"/>
        <end position="210"/>
    </location>
</feature>
<gene>
    <name evidence="5" type="ORF">BTO11_11450</name>
</gene>
<dbReference type="InterPro" id="IPR023366">
    <property type="entry name" value="ATP_synth_asu-like_sf"/>
</dbReference>
<dbReference type="EC" id="2.5.1.9" evidence="2"/>
<reference evidence="5 6" key="1">
    <citation type="submission" date="2016-12" db="EMBL/GenBank/DDBJ databases">
        <title>Diversity of luminous bacteria.</title>
        <authorList>
            <person name="Yoshizawa S."/>
            <person name="Kogure K."/>
        </authorList>
    </citation>
    <scope>NUCLEOTIDE SEQUENCE [LARGE SCALE GENOMIC DNA]</scope>
    <source>
        <strain evidence="5 6">SA4-48</strain>
    </source>
</reference>